<evidence type="ECO:0000313" key="1">
    <source>
        <dbReference type="EMBL" id="TFK70264.1"/>
    </source>
</evidence>
<dbReference type="Proteomes" id="UP000308600">
    <property type="component" value="Unassembled WGS sequence"/>
</dbReference>
<dbReference type="EMBL" id="ML208316">
    <property type="protein sequence ID" value="TFK70264.1"/>
    <property type="molecule type" value="Genomic_DNA"/>
</dbReference>
<evidence type="ECO:0000313" key="2">
    <source>
        <dbReference type="Proteomes" id="UP000308600"/>
    </source>
</evidence>
<organism evidence="1 2">
    <name type="scientific">Pluteus cervinus</name>
    <dbReference type="NCBI Taxonomy" id="181527"/>
    <lineage>
        <taxon>Eukaryota</taxon>
        <taxon>Fungi</taxon>
        <taxon>Dikarya</taxon>
        <taxon>Basidiomycota</taxon>
        <taxon>Agaricomycotina</taxon>
        <taxon>Agaricomycetes</taxon>
        <taxon>Agaricomycetidae</taxon>
        <taxon>Agaricales</taxon>
        <taxon>Pluteineae</taxon>
        <taxon>Pluteaceae</taxon>
        <taxon>Pluteus</taxon>
    </lineage>
</organism>
<name>A0ACD3AYA5_9AGAR</name>
<accession>A0ACD3AYA5</accession>
<proteinExistence type="predicted"/>
<gene>
    <name evidence="1" type="ORF">BDN72DRAFT_839354</name>
</gene>
<reference evidence="1 2" key="1">
    <citation type="journal article" date="2019" name="Nat. Ecol. Evol.">
        <title>Megaphylogeny resolves global patterns of mushroom evolution.</title>
        <authorList>
            <person name="Varga T."/>
            <person name="Krizsan K."/>
            <person name="Foldi C."/>
            <person name="Dima B."/>
            <person name="Sanchez-Garcia M."/>
            <person name="Sanchez-Ramirez S."/>
            <person name="Szollosi G.J."/>
            <person name="Szarkandi J.G."/>
            <person name="Papp V."/>
            <person name="Albert L."/>
            <person name="Andreopoulos W."/>
            <person name="Angelini C."/>
            <person name="Antonin V."/>
            <person name="Barry K.W."/>
            <person name="Bougher N.L."/>
            <person name="Buchanan P."/>
            <person name="Buyck B."/>
            <person name="Bense V."/>
            <person name="Catcheside P."/>
            <person name="Chovatia M."/>
            <person name="Cooper J."/>
            <person name="Damon W."/>
            <person name="Desjardin D."/>
            <person name="Finy P."/>
            <person name="Geml J."/>
            <person name="Haridas S."/>
            <person name="Hughes K."/>
            <person name="Justo A."/>
            <person name="Karasinski D."/>
            <person name="Kautmanova I."/>
            <person name="Kiss B."/>
            <person name="Kocsube S."/>
            <person name="Kotiranta H."/>
            <person name="LaButti K.M."/>
            <person name="Lechner B.E."/>
            <person name="Liimatainen K."/>
            <person name="Lipzen A."/>
            <person name="Lukacs Z."/>
            <person name="Mihaltcheva S."/>
            <person name="Morgado L.N."/>
            <person name="Niskanen T."/>
            <person name="Noordeloos M.E."/>
            <person name="Ohm R.A."/>
            <person name="Ortiz-Santana B."/>
            <person name="Ovrebo C."/>
            <person name="Racz N."/>
            <person name="Riley R."/>
            <person name="Savchenko A."/>
            <person name="Shiryaev A."/>
            <person name="Soop K."/>
            <person name="Spirin V."/>
            <person name="Szebenyi C."/>
            <person name="Tomsovsky M."/>
            <person name="Tulloss R.E."/>
            <person name="Uehling J."/>
            <person name="Grigoriev I.V."/>
            <person name="Vagvolgyi C."/>
            <person name="Papp T."/>
            <person name="Martin F.M."/>
            <person name="Miettinen O."/>
            <person name="Hibbett D.S."/>
            <person name="Nagy L.G."/>
        </authorList>
    </citation>
    <scope>NUCLEOTIDE SEQUENCE [LARGE SCALE GENOMIC DNA]</scope>
    <source>
        <strain evidence="1 2">NL-1719</strain>
    </source>
</reference>
<sequence>MAMYRTLPTLPDTDVSEPLLGLDGKNSQEGFGSPVRSDDGPQGQGCIWKRWSTRCRRAKGCCGKKMTLEKRQKRMYRRLGVLMFANVLMAFISVLQLTQSGSLHGCAMRKYGIKKFNSDYASLALITLGTSVVSFVVASVTRCVTKKTLADSVPLPRPIPALALFLTMINYPAAVASHFLDEQQAAKMTENMANLLLASKVATGFALISALGFVFSSCRYYKYSRREAVLSEQLQEGPIALGDLERDEKAVESRA</sequence>
<keyword evidence="2" id="KW-1185">Reference proteome</keyword>
<protein>
    <submittedName>
        <fullName evidence="1">Uncharacterized protein</fullName>
    </submittedName>
</protein>